<comment type="similarity">
    <text evidence="1 4">Belongs to the inositol phosphokinase (IPK) family.</text>
</comment>
<dbReference type="InParanoid" id="Q5KK54"/>
<name>Q5KK54_CRYD1</name>
<dbReference type="HOGENOM" id="CLU_821406_0_0_1"/>
<dbReference type="GO" id="GO:0005737">
    <property type="term" value="C:cytoplasm"/>
    <property type="evidence" value="ECO:0000318"/>
    <property type="project" value="GO_Central"/>
</dbReference>
<evidence type="ECO:0000256" key="3">
    <source>
        <dbReference type="ARBA" id="ARBA00022777"/>
    </source>
</evidence>
<dbReference type="EMBL" id="AE017343">
    <property type="protein sequence ID" value="AAW42737.2"/>
    <property type="molecule type" value="Genomic_DNA"/>
</dbReference>
<protein>
    <recommendedName>
        <fullName evidence="4">Kinase</fullName>
        <ecNumber evidence="4">2.7.-.-</ecNumber>
    </recommendedName>
</protein>
<dbReference type="SUPFAM" id="SSF56104">
    <property type="entry name" value="SAICAR synthase-like"/>
    <property type="match status" value="1"/>
</dbReference>
<dbReference type="Proteomes" id="UP000002149">
    <property type="component" value="Chromosome 3"/>
</dbReference>
<dbReference type="GO" id="GO:0005634">
    <property type="term" value="C:nucleus"/>
    <property type="evidence" value="ECO:0000318"/>
    <property type="project" value="GO_Central"/>
</dbReference>
<reference evidence="5 6" key="1">
    <citation type="journal article" date="2005" name="Science">
        <title>The genome of the basidiomycetous yeast and human pathogen Cryptococcus neoformans.</title>
        <authorList>
            <person name="Loftus B.J."/>
            <person name="Fung E."/>
            <person name="Roncaglia P."/>
            <person name="Rowley D."/>
            <person name="Amedeo P."/>
            <person name="Bruno D."/>
            <person name="Vamathevan J."/>
            <person name="Miranda M."/>
            <person name="Anderson I.J."/>
            <person name="Fraser J.A."/>
            <person name="Allen J.E."/>
            <person name="Bosdet I.E."/>
            <person name="Brent M.R."/>
            <person name="Chiu R."/>
            <person name="Doering T.L."/>
            <person name="Donlin M.J."/>
            <person name="D'Souza C.A."/>
            <person name="Fox D.S."/>
            <person name="Grinberg V."/>
            <person name="Fu J."/>
            <person name="Fukushima M."/>
            <person name="Haas B.J."/>
            <person name="Huang J.C."/>
            <person name="Janbon G."/>
            <person name="Jones S.J."/>
            <person name="Koo H.L."/>
            <person name="Krzywinski M.I."/>
            <person name="Kwon-Chung J.K."/>
            <person name="Lengeler K.B."/>
            <person name="Maiti R."/>
            <person name="Marra M.A."/>
            <person name="Marra R.E."/>
            <person name="Mathewson C.A."/>
            <person name="Mitchell T.G."/>
            <person name="Pertea M."/>
            <person name="Riggs F.R."/>
            <person name="Salzberg S.L."/>
            <person name="Schein J.E."/>
            <person name="Shvartsbeyn A."/>
            <person name="Shin H."/>
            <person name="Shumway M."/>
            <person name="Specht C.A."/>
            <person name="Suh B.B."/>
            <person name="Tenney A."/>
            <person name="Utterback T.R."/>
            <person name="Wickes B.L."/>
            <person name="Wortman J.R."/>
            <person name="Wye N.H."/>
            <person name="Kronstad J.W."/>
            <person name="Lodge J.K."/>
            <person name="Heitman J."/>
            <person name="Davis R.W."/>
            <person name="Fraser C.M."/>
            <person name="Hyman R.W."/>
        </authorList>
    </citation>
    <scope>NUCLEOTIDE SEQUENCE [LARGE SCALE GENOMIC DNA]</scope>
    <source>
        <strain evidence="6">JEC21 / ATCC MYA-565</strain>
    </source>
</reference>
<dbReference type="eggNOG" id="KOG1620">
    <property type="taxonomic scope" value="Eukaryota"/>
</dbReference>
<dbReference type="GO" id="GO:0000824">
    <property type="term" value="F:inositol-1,4,5,6-tetrakisphosphate 3-kinase activity"/>
    <property type="evidence" value="ECO:0000318"/>
    <property type="project" value="GO_Central"/>
</dbReference>
<evidence type="ECO:0000313" key="6">
    <source>
        <dbReference type="Proteomes" id="UP000002149"/>
    </source>
</evidence>
<dbReference type="Pfam" id="PF03770">
    <property type="entry name" value="IPK"/>
    <property type="match status" value="1"/>
</dbReference>
<dbReference type="EC" id="2.7.-.-" evidence="4"/>
<dbReference type="PANTHER" id="PTHR12400:SF21">
    <property type="entry name" value="KINASE"/>
    <property type="match status" value="1"/>
</dbReference>
<evidence type="ECO:0000256" key="4">
    <source>
        <dbReference type="RuleBase" id="RU363090"/>
    </source>
</evidence>
<dbReference type="PaxDb" id="214684-Q5KK54"/>
<evidence type="ECO:0000256" key="1">
    <source>
        <dbReference type="ARBA" id="ARBA00007374"/>
    </source>
</evidence>
<dbReference type="PANTHER" id="PTHR12400">
    <property type="entry name" value="INOSITOL POLYPHOSPHATE KINASE"/>
    <property type="match status" value="1"/>
</dbReference>
<dbReference type="RefSeq" id="XP_024512598.1">
    <property type="nucleotide sequence ID" value="XM_024656804.1"/>
</dbReference>
<keyword evidence="2 4" id="KW-0808">Transferase</keyword>
<dbReference type="InterPro" id="IPR005522">
    <property type="entry name" value="IPK"/>
</dbReference>
<evidence type="ECO:0000256" key="2">
    <source>
        <dbReference type="ARBA" id="ARBA00022679"/>
    </source>
</evidence>
<dbReference type="GO" id="GO:0046854">
    <property type="term" value="P:phosphatidylinositol phosphate biosynthetic process"/>
    <property type="evidence" value="ECO:0000318"/>
    <property type="project" value="GO_Central"/>
</dbReference>
<sequence>MDINQRASLTLGTQRSPPDTLDVARFHLQAAGHDGTIDASLDHRNLYKPTTQEEIQFYENINDFDFLIEHPGLVKIKPFIPTYKGCVDRSSYIRSDDSIQTEDAEEVPVYGEGGEVIGYKENIAKKHTQSIVLSNLLYGLLNPIVADFKLGKRWWGSRSGRAKRLRHDKSCAATTSGTTGIMFAGAHTWVPGKETCVSTTKSYGYSLRDDNLSDSMACVFPSVTDWHLFSKKPHLTLRTDPSSRLQRKPSSDCMADMLSRTLKTIESVTDIRTAMKESGWSYPGSSLLIAHGVSEFTGKTEVRCALIDFAHAHEHNDELPPDGVDDGLETLSKLLKDRANYLQSYRSTTTRCDDTAEL</sequence>
<dbReference type="STRING" id="214684.Q5KK54"/>
<dbReference type="FunCoup" id="Q5KK54">
    <property type="interactions" value="278"/>
</dbReference>
<accession>Q5KK54</accession>
<keyword evidence="6" id="KW-1185">Reference proteome</keyword>
<dbReference type="GeneID" id="3256419"/>
<dbReference type="GO" id="GO:0032958">
    <property type="term" value="P:inositol phosphate biosynthetic process"/>
    <property type="evidence" value="ECO:0000318"/>
    <property type="project" value="GO_Central"/>
</dbReference>
<evidence type="ECO:0000313" key="5">
    <source>
        <dbReference type="EMBL" id="AAW42737.2"/>
    </source>
</evidence>
<dbReference type="Gene3D" id="3.30.470.160">
    <property type="entry name" value="Inositol polyphosphate kinase"/>
    <property type="match status" value="1"/>
</dbReference>
<dbReference type="GO" id="GO:0008440">
    <property type="term" value="F:inositol-1,4,5-trisphosphate 3-kinase activity"/>
    <property type="evidence" value="ECO:0000318"/>
    <property type="project" value="GO_Central"/>
</dbReference>
<dbReference type="InterPro" id="IPR038286">
    <property type="entry name" value="IPK_sf"/>
</dbReference>
<organism evidence="5 6">
    <name type="scientific">Cryptococcus deneoformans (strain JEC21 / ATCC MYA-565)</name>
    <name type="common">Cryptococcus neoformans var. neoformans serotype D</name>
    <dbReference type="NCBI Taxonomy" id="214684"/>
    <lineage>
        <taxon>Eukaryota</taxon>
        <taxon>Fungi</taxon>
        <taxon>Dikarya</taxon>
        <taxon>Basidiomycota</taxon>
        <taxon>Agaricomycotina</taxon>
        <taxon>Tremellomycetes</taxon>
        <taxon>Tremellales</taxon>
        <taxon>Cryptococcaceae</taxon>
        <taxon>Cryptococcus</taxon>
        <taxon>Cryptococcus neoformans species complex</taxon>
    </lineage>
</organism>
<keyword evidence="3 4" id="KW-0418">Kinase</keyword>
<dbReference type="OrthoDB" id="2573163at2759"/>
<dbReference type="VEuPathDB" id="FungiDB:CNC04210"/>
<proteinExistence type="inferred from homology"/>
<gene>
    <name evidence="5" type="ordered locus">CNC04210</name>
</gene>
<dbReference type="AlphaFoldDB" id="Q5KK54"/>
<dbReference type="KEGG" id="cne:CNC04210"/>